<accession>A0A563EH99</accession>
<comment type="caution">
    <text evidence="2">The sequence shown here is derived from an EMBL/GenBank/DDBJ whole genome shotgun (WGS) entry which is preliminary data.</text>
</comment>
<name>A0A563EH99_9PSEU</name>
<evidence type="ECO:0000313" key="3">
    <source>
        <dbReference type="Proteomes" id="UP000316639"/>
    </source>
</evidence>
<dbReference type="EMBL" id="VOBR01000041">
    <property type="protein sequence ID" value="TWP45439.1"/>
    <property type="molecule type" value="Genomic_DNA"/>
</dbReference>
<evidence type="ECO:0000259" key="1">
    <source>
        <dbReference type="Pfam" id="PF19054"/>
    </source>
</evidence>
<dbReference type="SUPFAM" id="SSF47413">
    <property type="entry name" value="lambda repressor-like DNA-binding domains"/>
    <property type="match status" value="1"/>
</dbReference>
<sequence length="284" mass="32213">MTCNTSTPYSRDLGDELRRIREKQTKYNGVAMGDFLGWDQSKVSNVENGKARASEIDIVQYLTVCGQDREFVEGFLSRYRNAFDTYFVQVPQNLRTMALAEASASKITSYTMVSIPGLLQTEDYARALCGQSGNVADEDVEAFVRFRMERQAILRRHDRPECTFFVHEFALRMKVGSDEVMEEQYRRLLFRTHILRIVPESSGLVGALPATYILWQYEKLAPVAFTESALAKVFVQDPGAITHCKDTFEQLDGVALSEGQSRKLLTDLVSRPREDRNAPGLRLA</sequence>
<dbReference type="AlphaFoldDB" id="A0A563EH99"/>
<dbReference type="Pfam" id="PF19054">
    <property type="entry name" value="DUF5753"/>
    <property type="match status" value="1"/>
</dbReference>
<dbReference type="InterPro" id="IPR010982">
    <property type="entry name" value="Lambda_DNA-bd_dom_sf"/>
</dbReference>
<gene>
    <name evidence="2" type="ORF">FKR81_39105</name>
</gene>
<proteinExistence type="predicted"/>
<feature type="domain" description="DUF5753" evidence="1">
    <location>
        <begin position="94"/>
        <end position="266"/>
    </location>
</feature>
<dbReference type="OrthoDB" id="3672921at2"/>
<dbReference type="InterPro" id="IPR043917">
    <property type="entry name" value="DUF5753"/>
</dbReference>
<evidence type="ECO:0000313" key="2">
    <source>
        <dbReference type="EMBL" id="TWP45439.1"/>
    </source>
</evidence>
<dbReference type="GO" id="GO:0003677">
    <property type="term" value="F:DNA binding"/>
    <property type="evidence" value="ECO:0007669"/>
    <property type="project" value="InterPro"/>
</dbReference>
<dbReference type="RefSeq" id="WP_146359884.1">
    <property type="nucleotide sequence ID" value="NZ_VOBR01000041.1"/>
</dbReference>
<organism evidence="2 3">
    <name type="scientific">Lentzea tibetensis</name>
    <dbReference type="NCBI Taxonomy" id="2591470"/>
    <lineage>
        <taxon>Bacteria</taxon>
        <taxon>Bacillati</taxon>
        <taxon>Actinomycetota</taxon>
        <taxon>Actinomycetes</taxon>
        <taxon>Pseudonocardiales</taxon>
        <taxon>Pseudonocardiaceae</taxon>
        <taxon>Lentzea</taxon>
    </lineage>
</organism>
<reference evidence="2 3" key="1">
    <citation type="submission" date="2019-07" db="EMBL/GenBank/DDBJ databases">
        <title>Lentzea xizangensis sp. nov., isolated from Qinghai-Tibetan Plateau Soils.</title>
        <authorList>
            <person name="Huang J."/>
        </authorList>
    </citation>
    <scope>NUCLEOTIDE SEQUENCE [LARGE SCALE GENOMIC DNA]</scope>
    <source>
        <strain evidence="2 3">FXJ1.1311</strain>
    </source>
</reference>
<dbReference type="Pfam" id="PF13560">
    <property type="entry name" value="HTH_31"/>
    <property type="match status" value="1"/>
</dbReference>
<keyword evidence="3" id="KW-1185">Reference proteome</keyword>
<dbReference type="Proteomes" id="UP000316639">
    <property type="component" value="Unassembled WGS sequence"/>
</dbReference>
<protein>
    <submittedName>
        <fullName evidence="2">Helix-turn-helix domain-containing protein</fullName>
    </submittedName>
</protein>